<dbReference type="AlphaFoldDB" id="A0A6C0CEM4"/>
<dbReference type="InterPro" id="IPR018253">
    <property type="entry name" value="DnaJ_domain_CS"/>
</dbReference>
<accession>A0A6C0CEM4</accession>
<dbReference type="GO" id="GO:0051082">
    <property type="term" value="F:unfolded protein binding"/>
    <property type="evidence" value="ECO:0007669"/>
    <property type="project" value="TreeGrafter"/>
</dbReference>
<dbReference type="SUPFAM" id="SSF46565">
    <property type="entry name" value="Chaperone J-domain"/>
    <property type="match status" value="1"/>
</dbReference>
<dbReference type="EMBL" id="MN739396">
    <property type="protein sequence ID" value="QHT02602.1"/>
    <property type="molecule type" value="Genomic_DNA"/>
</dbReference>
<evidence type="ECO:0000256" key="1">
    <source>
        <dbReference type="ARBA" id="ARBA00023186"/>
    </source>
</evidence>
<proteinExistence type="predicted"/>
<dbReference type="GO" id="GO:0042026">
    <property type="term" value="P:protein refolding"/>
    <property type="evidence" value="ECO:0007669"/>
    <property type="project" value="TreeGrafter"/>
</dbReference>
<dbReference type="InterPro" id="IPR001623">
    <property type="entry name" value="DnaJ_domain"/>
</dbReference>
<dbReference type="SMART" id="SM00271">
    <property type="entry name" value="DnaJ"/>
    <property type="match status" value="1"/>
</dbReference>
<dbReference type="Pfam" id="PF00226">
    <property type="entry name" value="DnaJ"/>
    <property type="match status" value="1"/>
</dbReference>
<dbReference type="Gene3D" id="1.10.287.110">
    <property type="entry name" value="DnaJ domain"/>
    <property type="match status" value="1"/>
</dbReference>
<dbReference type="PRINTS" id="PR00625">
    <property type="entry name" value="JDOMAIN"/>
</dbReference>
<evidence type="ECO:0000313" key="3">
    <source>
        <dbReference type="EMBL" id="QHT02602.1"/>
    </source>
</evidence>
<dbReference type="PANTHER" id="PTHR43096">
    <property type="entry name" value="DNAJ HOMOLOG 1, MITOCHONDRIAL-RELATED"/>
    <property type="match status" value="1"/>
</dbReference>
<feature type="domain" description="J" evidence="2">
    <location>
        <begin position="2"/>
        <end position="63"/>
    </location>
</feature>
<dbReference type="PROSITE" id="PS50076">
    <property type="entry name" value="DNAJ_2"/>
    <property type="match status" value="1"/>
</dbReference>
<dbReference type="PANTHER" id="PTHR43096:SF52">
    <property type="entry name" value="DNAJ HOMOLOG 1, MITOCHONDRIAL-RELATED"/>
    <property type="match status" value="1"/>
</dbReference>
<name>A0A6C0CEM4_9ZZZZ</name>
<organism evidence="3">
    <name type="scientific">viral metagenome</name>
    <dbReference type="NCBI Taxonomy" id="1070528"/>
    <lineage>
        <taxon>unclassified sequences</taxon>
        <taxon>metagenomes</taxon>
        <taxon>organismal metagenomes</taxon>
    </lineage>
</organism>
<dbReference type="PROSITE" id="PS00636">
    <property type="entry name" value="DNAJ_1"/>
    <property type="match status" value="1"/>
</dbReference>
<sequence length="318" mass="38164">MNYYELLNVSESATTDEIKKHYYKYAKIHHPDKGGDEEQFKEIQTAYETLMDPIKRHQYDIDLSGNNYTFTQEDYDLIYKYYNSFINSVEVRLMMNLFYNVPKNTRSKVNLYNLFKNNSLFKSNTTKKKNTSTKLIKTDNIKYIDATQLYDNITLHLKRSLEDVFNRVYKHIIVKTRKRFYHLFIIDSDYNIYLFNDLSSTIKLELMTLTNENYYKKGYDLYYIKKIDLYEVYYGSIFQLRLPNKFKICCVASELTKKKKSSISTYGFYNPFTKVRGSLHIIYQIQHGCIDDSNKEIMRNLFHKKEIFIDPTLPVYNL</sequence>
<dbReference type="InterPro" id="IPR036869">
    <property type="entry name" value="J_dom_sf"/>
</dbReference>
<protein>
    <recommendedName>
        <fullName evidence="2">J domain-containing protein</fullName>
    </recommendedName>
</protein>
<reference evidence="3" key="1">
    <citation type="journal article" date="2020" name="Nature">
        <title>Giant virus diversity and host interactions through global metagenomics.</title>
        <authorList>
            <person name="Schulz F."/>
            <person name="Roux S."/>
            <person name="Paez-Espino D."/>
            <person name="Jungbluth S."/>
            <person name="Walsh D.A."/>
            <person name="Denef V.J."/>
            <person name="McMahon K.D."/>
            <person name="Konstantinidis K.T."/>
            <person name="Eloe-Fadrosh E.A."/>
            <person name="Kyrpides N.C."/>
            <person name="Woyke T."/>
        </authorList>
    </citation>
    <scope>NUCLEOTIDE SEQUENCE</scope>
    <source>
        <strain evidence="3">GVMAG-M-3300020595-32</strain>
    </source>
</reference>
<keyword evidence="1" id="KW-0143">Chaperone</keyword>
<dbReference type="GO" id="GO:0005737">
    <property type="term" value="C:cytoplasm"/>
    <property type="evidence" value="ECO:0007669"/>
    <property type="project" value="TreeGrafter"/>
</dbReference>
<evidence type="ECO:0000259" key="2">
    <source>
        <dbReference type="PROSITE" id="PS50076"/>
    </source>
</evidence>
<dbReference type="CDD" id="cd06257">
    <property type="entry name" value="DnaJ"/>
    <property type="match status" value="1"/>
</dbReference>